<gene>
    <name evidence="8" type="ORF">BESB_068020</name>
</gene>
<feature type="domain" description="AP2/ERF" evidence="7">
    <location>
        <begin position="2048"/>
        <end position="2096"/>
    </location>
</feature>
<feature type="compositionally biased region" description="Basic and acidic residues" evidence="6">
    <location>
        <begin position="3165"/>
        <end position="3180"/>
    </location>
</feature>
<feature type="compositionally biased region" description="Low complexity" evidence="6">
    <location>
        <begin position="3480"/>
        <end position="3490"/>
    </location>
</feature>
<dbReference type="VEuPathDB" id="ToxoDB:BESB_068020"/>
<feature type="compositionally biased region" description="Basic and acidic residues" evidence="6">
    <location>
        <begin position="3286"/>
        <end position="3317"/>
    </location>
</feature>
<feature type="compositionally biased region" description="Basic and acidic residues" evidence="6">
    <location>
        <begin position="1020"/>
        <end position="1035"/>
    </location>
</feature>
<feature type="compositionally biased region" description="Low complexity" evidence="6">
    <location>
        <begin position="2017"/>
        <end position="2030"/>
    </location>
</feature>
<evidence type="ECO:0000256" key="1">
    <source>
        <dbReference type="ARBA" id="ARBA00004123"/>
    </source>
</evidence>
<dbReference type="GO" id="GO:0003700">
    <property type="term" value="F:DNA-binding transcription factor activity"/>
    <property type="evidence" value="ECO:0007669"/>
    <property type="project" value="InterPro"/>
</dbReference>
<feature type="compositionally biased region" description="Low complexity" evidence="6">
    <location>
        <begin position="3550"/>
        <end position="3563"/>
    </location>
</feature>
<feature type="compositionally biased region" description="Basic and acidic residues" evidence="6">
    <location>
        <begin position="237"/>
        <end position="254"/>
    </location>
</feature>
<evidence type="ECO:0000256" key="3">
    <source>
        <dbReference type="ARBA" id="ARBA00023125"/>
    </source>
</evidence>
<evidence type="ECO:0000256" key="5">
    <source>
        <dbReference type="ARBA" id="ARBA00023242"/>
    </source>
</evidence>
<feature type="region of interest" description="Disordered" evidence="6">
    <location>
        <begin position="3516"/>
        <end position="3705"/>
    </location>
</feature>
<feature type="compositionally biased region" description="Basic and acidic residues" evidence="6">
    <location>
        <begin position="1320"/>
        <end position="1332"/>
    </location>
</feature>
<feature type="compositionally biased region" description="Basic and acidic residues" evidence="6">
    <location>
        <begin position="2172"/>
        <end position="2192"/>
    </location>
</feature>
<feature type="compositionally biased region" description="Basic and acidic residues" evidence="6">
    <location>
        <begin position="3047"/>
        <end position="3076"/>
    </location>
</feature>
<feature type="region of interest" description="Disordered" evidence="6">
    <location>
        <begin position="865"/>
        <end position="913"/>
    </location>
</feature>
<keyword evidence="2" id="KW-0805">Transcription regulation</keyword>
<feature type="compositionally biased region" description="Basic and acidic residues" evidence="6">
    <location>
        <begin position="3222"/>
        <end position="3236"/>
    </location>
</feature>
<evidence type="ECO:0000256" key="4">
    <source>
        <dbReference type="ARBA" id="ARBA00023163"/>
    </source>
</evidence>
<keyword evidence="3" id="KW-0238">DNA-binding</keyword>
<feature type="region of interest" description="Disordered" evidence="6">
    <location>
        <begin position="939"/>
        <end position="971"/>
    </location>
</feature>
<dbReference type="Proteomes" id="UP000224006">
    <property type="component" value="Chromosome VI"/>
</dbReference>
<feature type="compositionally biased region" description="Basic and acidic residues" evidence="6">
    <location>
        <begin position="3336"/>
        <end position="3366"/>
    </location>
</feature>
<feature type="compositionally biased region" description="Basic residues" evidence="6">
    <location>
        <begin position="3693"/>
        <end position="3705"/>
    </location>
</feature>
<feature type="compositionally biased region" description="Basic and acidic residues" evidence="6">
    <location>
        <begin position="764"/>
        <end position="778"/>
    </location>
</feature>
<feature type="compositionally biased region" description="Low complexity" evidence="6">
    <location>
        <begin position="1341"/>
        <end position="1357"/>
    </location>
</feature>
<comment type="subcellular location">
    <subcellularLocation>
        <location evidence="1">Nucleus</location>
    </subcellularLocation>
</comment>
<feature type="region of interest" description="Disordered" evidence="6">
    <location>
        <begin position="1"/>
        <end position="119"/>
    </location>
</feature>
<keyword evidence="9" id="KW-1185">Reference proteome</keyword>
<evidence type="ECO:0000256" key="6">
    <source>
        <dbReference type="SAM" id="MobiDB-lite"/>
    </source>
</evidence>
<dbReference type="Pfam" id="PF00847">
    <property type="entry name" value="AP2"/>
    <property type="match status" value="1"/>
</dbReference>
<feature type="region of interest" description="Disordered" evidence="6">
    <location>
        <begin position="3336"/>
        <end position="3499"/>
    </location>
</feature>
<name>A0A2A9MA42_BESBE</name>
<feature type="compositionally biased region" description="Basic and acidic residues" evidence="6">
    <location>
        <begin position="1184"/>
        <end position="1201"/>
    </location>
</feature>
<feature type="compositionally biased region" description="Basic and acidic residues" evidence="6">
    <location>
        <begin position="891"/>
        <end position="903"/>
    </location>
</feature>
<feature type="compositionally biased region" description="Basic and acidic residues" evidence="6">
    <location>
        <begin position="1490"/>
        <end position="1512"/>
    </location>
</feature>
<dbReference type="InterPro" id="IPR001471">
    <property type="entry name" value="AP2/ERF_dom"/>
</dbReference>
<dbReference type="GO" id="GO:0005634">
    <property type="term" value="C:nucleus"/>
    <property type="evidence" value="ECO:0007669"/>
    <property type="project" value="UniProtKB-SubCell"/>
</dbReference>
<organism evidence="8 9">
    <name type="scientific">Besnoitia besnoiti</name>
    <name type="common">Apicomplexan protozoan</name>
    <dbReference type="NCBI Taxonomy" id="94643"/>
    <lineage>
        <taxon>Eukaryota</taxon>
        <taxon>Sar</taxon>
        <taxon>Alveolata</taxon>
        <taxon>Apicomplexa</taxon>
        <taxon>Conoidasida</taxon>
        <taxon>Coccidia</taxon>
        <taxon>Eucoccidiorida</taxon>
        <taxon>Eimeriorina</taxon>
        <taxon>Sarcocystidae</taxon>
        <taxon>Besnoitia</taxon>
    </lineage>
</organism>
<feature type="compositionally biased region" description="Low complexity" evidence="6">
    <location>
        <begin position="1552"/>
        <end position="1600"/>
    </location>
</feature>
<protein>
    <recommendedName>
        <fullName evidence="7">AP2/ERF domain-containing protein</fullName>
    </recommendedName>
</protein>
<feature type="compositionally biased region" description="Low complexity" evidence="6">
    <location>
        <begin position="2568"/>
        <end position="2603"/>
    </location>
</feature>
<reference evidence="8 9" key="1">
    <citation type="submission" date="2017-09" db="EMBL/GenBank/DDBJ databases">
        <title>Genome sequencing of Besnoitia besnoiti strain Bb-Ger1.</title>
        <authorList>
            <person name="Schares G."/>
            <person name="Venepally P."/>
            <person name="Lorenzi H.A."/>
        </authorList>
    </citation>
    <scope>NUCLEOTIDE SEQUENCE [LARGE SCALE GENOMIC DNA]</scope>
    <source>
        <strain evidence="8 9">Bb-Ger1</strain>
    </source>
</reference>
<feature type="compositionally biased region" description="Basic and acidic residues" evidence="6">
    <location>
        <begin position="1060"/>
        <end position="1078"/>
    </location>
</feature>
<feature type="compositionally biased region" description="Basic and acidic residues" evidence="6">
    <location>
        <begin position="2720"/>
        <end position="2747"/>
    </location>
</feature>
<feature type="region of interest" description="Disordered" evidence="6">
    <location>
        <begin position="409"/>
        <end position="501"/>
    </location>
</feature>
<feature type="compositionally biased region" description="Low complexity" evidence="6">
    <location>
        <begin position="940"/>
        <end position="971"/>
    </location>
</feature>
<dbReference type="EMBL" id="NWUJ01000006">
    <property type="protein sequence ID" value="PFH34769.1"/>
    <property type="molecule type" value="Genomic_DNA"/>
</dbReference>
<feature type="compositionally biased region" description="Basic and acidic residues" evidence="6">
    <location>
        <begin position="1269"/>
        <end position="1298"/>
    </location>
</feature>
<feature type="compositionally biased region" description="Low complexity" evidence="6">
    <location>
        <begin position="2143"/>
        <end position="2156"/>
    </location>
</feature>
<feature type="compositionally biased region" description="Low complexity" evidence="6">
    <location>
        <begin position="2611"/>
        <end position="2648"/>
    </location>
</feature>
<feature type="region of interest" description="Disordered" evidence="6">
    <location>
        <begin position="2143"/>
        <end position="2687"/>
    </location>
</feature>
<feature type="region of interest" description="Disordered" evidence="6">
    <location>
        <begin position="1152"/>
        <end position="1395"/>
    </location>
</feature>
<feature type="compositionally biased region" description="Basic and acidic residues" evidence="6">
    <location>
        <begin position="3374"/>
        <end position="3421"/>
    </location>
</feature>
<evidence type="ECO:0000256" key="2">
    <source>
        <dbReference type="ARBA" id="ARBA00023015"/>
    </source>
</evidence>
<feature type="region of interest" description="Disordered" evidence="6">
    <location>
        <begin position="2710"/>
        <end position="2749"/>
    </location>
</feature>
<proteinExistence type="predicted"/>
<feature type="compositionally biased region" description="Low complexity" evidence="6">
    <location>
        <begin position="2312"/>
        <end position="2342"/>
    </location>
</feature>
<feature type="compositionally biased region" description="Basic and acidic residues" evidence="6">
    <location>
        <begin position="2997"/>
        <end position="3007"/>
    </location>
</feature>
<feature type="region of interest" description="Disordered" evidence="6">
    <location>
        <begin position="1988"/>
        <end position="2033"/>
    </location>
</feature>
<feature type="compositionally biased region" description="Low complexity" evidence="6">
    <location>
        <begin position="1799"/>
        <end position="1814"/>
    </location>
</feature>
<dbReference type="Gene3D" id="1.20.5.2050">
    <property type="match status" value="1"/>
</dbReference>
<feature type="compositionally biased region" description="Basic and acidic residues" evidence="6">
    <location>
        <begin position="1372"/>
        <end position="1381"/>
    </location>
</feature>
<feature type="compositionally biased region" description="Basic and acidic residues" evidence="6">
    <location>
        <begin position="3633"/>
        <end position="3692"/>
    </location>
</feature>
<feature type="compositionally biased region" description="Low complexity" evidence="6">
    <location>
        <begin position="2372"/>
        <end position="2386"/>
    </location>
</feature>
<feature type="compositionally biased region" description="Low complexity" evidence="6">
    <location>
        <begin position="810"/>
        <end position="838"/>
    </location>
</feature>
<feature type="compositionally biased region" description="Basic and acidic residues" evidence="6">
    <location>
        <begin position="2970"/>
        <end position="2986"/>
    </location>
</feature>
<feature type="compositionally biased region" description="Basic and acidic residues" evidence="6">
    <location>
        <begin position="207"/>
        <end position="219"/>
    </location>
</feature>
<comment type="caution">
    <text evidence="8">The sequence shown here is derived from an EMBL/GenBank/DDBJ whole genome shotgun (WGS) entry which is preliminary data.</text>
</comment>
<feature type="compositionally biased region" description="Basic and acidic residues" evidence="6">
    <location>
        <begin position="2344"/>
        <end position="2358"/>
    </location>
</feature>
<feature type="compositionally biased region" description="Acidic residues" evidence="6">
    <location>
        <begin position="488"/>
        <end position="497"/>
    </location>
</feature>
<feature type="compositionally biased region" description="Low complexity" evidence="6">
    <location>
        <begin position="428"/>
        <end position="465"/>
    </location>
</feature>
<feature type="compositionally biased region" description="Low complexity" evidence="6">
    <location>
        <begin position="3077"/>
        <end position="3092"/>
    </location>
</feature>
<feature type="compositionally biased region" description="Acidic residues" evidence="6">
    <location>
        <begin position="2550"/>
        <end position="2559"/>
    </location>
</feature>
<evidence type="ECO:0000259" key="7">
    <source>
        <dbReference type="Pfam" id="PF00847"/>
    </source>
</evidence>
<feature type="region of interest" description="Disordered" evidence="6">
    <location>
        <begin position="997"/>
        <end position="1096"/>
    </location>
</feature>
<feature type="region of interest" description="Disordered" evidence="6">
    <location>
        <begin position="296"/>
        <end position="362"/>
    </location>
</feature>
<keyword evidence="4" id="KW-0804">Transcription</keyword>
<dbReference type="STRING" id="94643.A0A2A9MA42"/>
<dbReference type="GO" id="GO:0003677">
    <property type="term" value="F:DNA binding"/>
    <property type="evidence" value="ECO:0007669"/>
    <property type="project" value="UniProtKB-KW"/>
</dbReference>
<feature type="compositionally biased region" description="Low complexity" evidence="6">
    <location>
        <begin position="1645"/>
        <end position="1663"/>
    </location>
</feature>
<evidence type="ECO:0000313" key="8">
    <source>
        <dbReference type="EMBL" id="PFH34769.1"/>
    </source>
</evidence>
<feature type="compositionally biased region" description="Basic and acidic residues" evidence="6">
    <location>
        <begin position="3109"/>
        <end position="3123"/>
    </location>
</feature>
<feature type="compositionally biased region" description="Basic and acidic residues" evidence="6">
    <location>
        <begin position="2005"/>
        <end position="2016"/>
    </location>
</feature>
<keyword evidence="5" id="KW-0539">Nucleus</keyword>
<feature type="compositionally biased region" description="Low complexity" evidence="6">
    <location>
        <begin position="2193"/>
        <end position="2203"/>
    </location>
</feature>
<feature type="compositionally biased region" description="Acidic residues" evidence="6">
    <location>
        <begin position="2438"/>
        <end position="2448"/>
    </location>
</feature>
<accession>A0A2A9MA42</accession>
<feature type="compositionally biased region" description="Low complexity" evidence="6">
    <location>
        <begin position="2678"/>
        <end position="2687"/>
    </location>
</feature>
<evidence type="ECO:0000313" key="9">
    <source>
        <dbReference type="Proteomes" id="UP000224006"/>
    </source>
</evidence>
<feature type="region of interest" description="Disordered" evidence="6">
    <location>
        <begin position="617"/>
        <end position="778"/>
    </location>
</feature>
<feature type="compositionally biased region" description="Polar residues" evidence="6">
    <location>
        <begin position="3093"/>
        <end position="3102"/>
    </location>
</feature>
<feature type="compositionally biased region" description="Low complexity" evidence="6">
    <location>
        <begin position="301"/>
        <end position="362"/>
    </location>
</feature>
<feature type="region of interest" description="Disordered" evidence="6">
    <location>
        <begin position="135"/>
        <end position="169"/>
    </location>
</feature>
<dbReference type="OrthoDB" id="354933at2759"/>
<feature type="region of interest" description="Disordered" evidence="6">
    <location>
        <begin position="2884"/>
        <end position="3319"/>
    </location>
</feature>
<feature type="compositionally biased region" description="Basic and acidic residues" evidence="6">
    <location>
        <begin position="2421"/>
        <end position="2432"/>
    </location>
</feature>
<feature type="region of interest" description="Disordered" evidence="6">
    <location>
        <begin position="194"/>
        <end position="272"/>
    </location>
</feature>
<feature type="compositionally biased region" description="Basic and acidic residues" evidence="6">
    <location>
        <begin position="2249"/>
        <end position="2258"/>
    </location>
</feature>
<feature type="compositionally biased region" description="Basic and acidic residues" evidence="6">
    <location>
        <begin position="3259"/>
        <end position="3269"/>
    </location>
</feature>
<feature type="region of interest" description="Disordered" evidence="6">
    <location>
        <begin position="799"/>
        <end position="838"/>
    </location>
</feature>
<feature type="compositionally biased region" description="Basic and acidic residues" evidence="6">
    <location>
        <begin position="707"/>
        <end position="740"/>
    </location>
</feature>
<feature type="compositionally biased region" description="Basic and acidic residues" evidence="6">
    <location>
        <begin position="2478"/>
        <end position="2508"/>
    </location>
</feature>
<feature type="compositionally biased region" description="Basic and acidic residues" evidence="6">
    <location>
        <begin position="55"/>
        <end position="74"/>
    </location>
</feature>
<feature type="compositionally biased region" description="Basic and acidic residues" evidence="6">
    <location>
        <begin position="654"/>
        <end position="669"/>
    </location>
</feature>
<feature type="compositionally biased region" description="Low complexity" evidence="6">
    <location>
        <begin position="3602"/>
        <end position="3615"/>
    </location>
</feature>
<feature type="region of interest" description="Disordered" evidence="6">
    <location>
        <begin position="1778"/>
        <end position="1868"/>
    </location>
</feature>
<feature type="compositionally biased region" description="Basic and acidic residues" evidence="6">
    <location>
        <begin position="2884"/>
        <end position="2895"/>
    </location>
</feature>
<feature type="compositionally biased region" description="Low complexity" evidence="6">
    <location>
        <begin position="3424"/>
        <end position="3468"/>
    </location>
</feature>
<feature type="compositionally biased region" description="Low complexity" evidence="6">
    <location>
        <begin position="3008"/>
        <end position="3020"/>
    </location>
</feature>
<sequence>MDVPNARLCAMSDEGSSARARATPPLASGQQGLSGKKGDSLFSTLPHSEAAAMALRERDLKGRAERPNGEKEGAEAGQAQSHFLHHPGSAACVRAESRLQSSGRGAGEGAGELAEGGLQTSVSVSVLGSSGDLRRAEIGSELPAPDAESVNGEKREARTGKVAASGGTVDRPCASSLRVLVQKGLLEASLTVRQGVHSAAWEPSSQEQEREGKEKEKIEGNWADGPAANDRVKVHRDRGCVEADDRDDDRRTGEDGLATSPSFPPSKTCDSVCTRGRKAGSVMLCFSDDGGEPLPAEEGFACASASSPSSSLASSSPSCSLVSLCSSGSSPMPTSESSSSPSFTCLPSPFPASSPSAAADRSASPAGAAIPLSFSPSSSSLAAAAASSRVSTASPHSCAGLDAGDNTLASAQNAVEEPVARRTRRARASSLSASPSSSSSPSSASQLSVAPSASDSCSTSPSFAAALCGPTKRGMRDRRSSRLPLGSDEGEGGEAGEENERAFRAQAAGVSAFDEPSEPPSQWDQIIQCRRREALERESGRKAFGEFPLASRLLRQPPGSSTLPLVALWSLCDALARKETSDGGDVDCVVSWKEENMTRGGDEDMRAASVFLAKSNPRAGEGGWAAEGRASTGDPRAASPSSDVRGALCGRGPRRPEGQDACREAEGEARGTASARDANPSPDVNGSEGRGDSGADLAPKDAIQLHVEPRESGQGVGERRSEQTDAGARDVEEERERHSVQEAGGSSSSINIVLPADEPCPESIVDHDIGAHAPADPRDLLSLPCPFIGSEECLPSSPALTQIRADGPGSPSCSSARPLASPPASSLRTASSASPDSAASASSLSLEDALKMGVFLAGSWPASARPRADENGGGWPLGPFRSGETSAHVLSGDDTRSGRREDSPATASPSEALRHSQISLQLALIRTLLSREFARRPRLSSWLHEGSSSSRATEAGSSLGVSAGAGDSSAPALEARRVRLLRAADCCARDERHRRGGVQIGETELPDPKRRRTTASDNKAATDADKDSKGEERECTAGPPQAKEAGDAGQASDGGEEEDRLAQQKDTRCRGAGEDPHTASKHGCTPPLEESDVELRASSCCETHANTHLRERLERLRAGQAEADRAVALASIKFLRERIDEALYRMELASSLNAAVRKSELKRRPGTGSKDGGDASEAANEGAARAEGEDEGRAAQDRGESEPGAPQGSHLRPRTQEEGVNTPAPANSPVKEEIRESGGPGERSEQFTQGGRSPAEKRAGSEQLDMPDAEGKGHSTERGPGDEADLKEQEENGSREVCRSTAARGTGSLPIAEAMGASSDSREAQKSARAEEGSPLPPCASSPSSQPTLLLSRSPSPLEHRASCASSPVERGGGREGREDSSETSQQPPPCDALAEGQRRACVAREAAKLHDLLTHGMHSRLMRLSMLREALSDVSLLMEDLRAEFPRVYRQSLRRFLAKDRGRVTFTRQPPTLEDAARNFGDMCRDADARHLPESAGKRETTRGDLTKPEDEQQPLGDLNAAEGRPARGRRRTPQRPSSPAASDLPSRLRSASSTSSSCSTAASVSCGAPLPSASSSAASSLPSSPASLPGSGAALASSVKSGGPFLPSAVVRPAVAERVRRCTDFTPGKALSDWLSRHPSPRLPSSTSSGDSSSGLASAAAAEPLSAVDAASAASSVSRAGDASPAPVSNSASPVSPSPFACSTFSSSSSSLASPSLRLPRPSLLSWEDWLDDPLNGPRAKTDAPRVESMMRAYHASLLEETREAAFHVLATDAPHVTLSPPGRASDPASRRLRTNASSTLAATCSSSAASSGPPGQVTASRGGAPFGAPSLPPPTRLASSPSGAASRWQLPGVPPRAHAPRSDRWVDTLQTAAEEAVRRRWEKSPAPLPYFFDPFCPPSLLPALRRYDPPAYAASSLLFTSPSLPLSGEASASPSASGAVASRAPSLAASAPGARETGDASALRAHLSRFVPRWCLQGSATEGSGAAERRLAGSTRVSSPLQRREEARNRMRGESAASPSGAAASAEAPRKADDIPVDLYEGRERVRGVAFCRSTKYWICSTMENGKQKCKYFSAKQFGFEGARRQAILQRQAWKKDVRPGLLEILEAEEAAAAHSASSAALSPSSSSPASAASGASASASASASCSSPGSASRPLTCEAHASGAGMKSEARSATARDSRARRDDEKTSAADGSSEGAAGRQREGDAEAGAADAAAKKARRDDEAPPQTLAGGVGEEEEPARKRRREAEEAERPVRGVRVSPRNQNKTNELPLRLPQAPRREEDAAVEAGAQERSLHTASPVKLDIVDAASRSPVSLSSVPPSGASVASLASDPSASAACKPDRLLPVKNEREPDASLVEASQVDNSYPGAAVFAVSGSSSSPFPAPEGREALTLASPSPLPQAEPAASRRLRRRSPSRAEEEPPKETGEPFTEGLDEADEDTEPDKETGRGGRRKRRQREESRAANLLRASRHGGNEDAKESLESAKHEEGLGEQGERGSERTRKEKIKLRSNSCPQRTGLLRDPNELDETTKIPPGFDLHSDSDFFTENEEDQDEERRLLQGASSGSSSSSTCPTPTLSRSLSSPLLASPTLTSSSPSFSPPSSFPPSSSASSSCLSVSPPASCSSPALSSPSVVSCPSTSASRGAALTFPLEEGAQPSPQQEEELEDRDCDSGGLKASGASGADAGAAAAAALSQRRVRPGAAPASLVCGDAHGSGRAEPTEGKTEDADREDDADRKEKGKSLSTAEALVQLSRKVTFNVKIPGIGFHKGVESWVCMWKDVEGRSISRYFRCSRFGFRRSYKMSVCTLLRHAPPLAAWKAIVALEEIKRRRRESRLALEKPGKAASRSFKRTLLRAGLGLTERDVPPAFRELQRKLRETSLSAEERKSGDAQGGEDGAPEAREKPEESPPPSQNAEQPSDRADDGARSAAATAGGEQHRGRRQGRRDAREEAEEDAVKTLPEVGGKKASRDEGDRTKEDPSAAGGLLGESEEGKFHGHAEPDAAAAKEMQAADAADARGRNEEIADVPSAKRGKGGSRAESNNRQRHAPEATSPQDEKGKEASRQTDSRRAAAAVQGAGGVEAPQASPSCDETLPTQPAGAKADSEPRPARFPHVENEGLNAHAARALDRATARTESPPAGTPEADTGKDPGDGGALETEGRTNAKDPSCEARTRGQGQEKAGAHVGAPAGEKAEGQGAGRGARESGAVVEDEEKDCASEGRGGGEEREKRSRRGARARAGGNDELASCAADGRGETQMKAEAEAAAASGASGVEGPLEAGRERQGRRSAKRDGLARSEQQPPRDTEEERLRKRRKDACWLGLLQKDEEAEFQRALRRERRRREGSSGTKKEPGRQREPADNQAPTEGEEKLRETQCGRRVEGQDETMRERRDARTPLERGRSPRESLCVPREDFGQSPSSSSSPSSPSSPFSSCSSFSSVISSPSSSSKDSSSSASSPFSDRSARARSPPPRSALRVSASASGSPPPAAGGRSRRFLCVAAASSSAVSAASSSPDASSAPDASAATCLSTGRPAALPSSACVPAPAHAARGGASRRSAPDPDAGTSVGASPSEVLDGANAASEVRLSNRTPSAFSLPAETASPSPASSQIYPRTAGAPRGASDGDTVAREEICARAEGAKARSPAEEPKPREGTETREREDAGRGNDVEKPEEGRDKTDNEERQSGRRSTRTRRQRQP</sequence>
<feature type="compositionally biased region" description="Low complexity" evidence="6">
    <location>
        <begin position="3516"/>
        <end position="3532"/>
    </location>
</feature>
<dbReference type="KEGG" id="bbes:BESB_068020"/>
<feature type="region of interest" description="Disordered" evidence="6">
    <location>
        <begin position="1490"/>
        <end position="1615"/>
    </location>
</feature>
<dbReference type="GeneID" id="40311728"/>
<feature type="region of interest" description="Disordered" evidence="6">
    <location>
        <begin position="1630"/>
        <end position="1663"/>
    </location>
</feature>
<dbReference type="RefSeq" id="XP_029218778.1">
    <property type="nucleotide sequence ID" value="XM_029365195.1"/>
</dbReference>